<name>S7ZEA9_PENO1</name>
<organism evidence="1 2">
    <name type="scientific">Penicillium oxalicum (strain 114-2 / CGMCC 5302)</name>
    <name type="common">Penicillium decumbens</name>
    <dbReference type="NCBI Taxonomy" id="933388"/>
    <lineage>
        <taxon>Eukaryota</taxon>
        <taxon>Fungi</taxon>
        <taxon>Dikarya</taxon>
        <taxon>Ascomycota</taxon>
        <taxon>Pezizomycotina</taxon>
        <taxon>Eurotiomycetes</taxon>
        <taxon>Eurotiomycetidae</taxon>
        <taxon>Eurotiales</taxon>
        <taxon>Aspergillaceae</taxon>
        <taxon>Penicillium</taxon>
    </lineage>
</organism>
<accession>S7ZEA9</accession>
<dbReference type="Proteomes" id="UP000019376">
    <property type="component" value="Unassembled WGS sequence"/>
</dbReference>
<keyword evidence="2" id="KW-1185">Reference proteome</keyword>
<sequence length="77" mass="8611">MWFNGREASAACRLVMDHGIMRASAILRATKLGWTLVELSLFKFSPIDPPKESTNVFLYELAKFRTPEFSNLASSSG</sequence>
<protein>
    <submittedName>
        <fullName evidence="1">Uncharacterized protein</fullName>
    </submittedName>
</protein>
<gene>
    <name evidence="1" type="ORF">PDE_01972</name>
</gene>
<proteinExistence type="predicted"/>
<dbReference type="HOGENOM" id="CLU_2638839_0_0_1"/>
<reference evidence="1 2" key="1">
    <citation type="journal article" date="2013" name="PLoS ONE">
        <title>Genomic and secretomic analyses reveal unique features of the lignocellulolytic enzyme system of Penicillium decumbens.</title>
        <authorList>
            <person name="Liu G."/>
            <person name="Zhang L."/>
            <person name="Wei X."/>
            <person name="Zou G."/>
            <person name="Qin Y."/>
            <person name="Ma L."/>
            <person name="Li J."/>
            <person name="Zheng H."/>
            <person name="Wang S."/>
            <person name="Wang C."/>
            <person name="Xun L."/>
            <person name="Zhao G.-P."/>
            <person name="Zhou Z."/>
            <person name="Qu Y."/>
        </authorList>
    </citation>
    <scope>NUCLEOTIDE SEQUENCE [LARGE SCALE GENOMIC DNA]</scope>
    <source>
        <strain evidence="2">114-2 / CGMCC 5302</strain>
    </source>
</reference>
<dbReference type="EMBL" id="KB644409">
    <property type="protein sequence ID" value="EPS27031.1"/>
    <property type="molecule type" value="Genomic_DNA"/>
</dbReference>
<dbReference type="AlphaFoldDB" id="S7ZEA9"/>
<evidence type="ECO:0000313" key="1">
    <source>
        <dbReference type="EMBL" id="EPS27031.1"/>
    </source>
</evidence>
<evidence type="ECO:0000313" key="2">
    <source>
        <dbReference type="Proteomes" id="UP000019376"/>
    </source>
</evidence>